<keyword evidence="3" id="KW-1185">Reference proteome</keyword>
<feature type="transmembrane region" description="Helical" evidence="1">
    <location>
        <begin position="20"/>
        <end position="41"/>
    </location>
</feature>
<keyword evidence="1" id="KW-1133">Transmembrane helix</keyword>
<evidence type="ECO:0000256" key="1">
    <source>
        <dbReference type="SAM" id="Phobius"/>
    </source>
</evidence>
<name>A0A8J3GR11_9MICO</name>
<keyword evidence="1" id="KW-0812">Transmembrane</keyword>
<organism evidence="2 3">
    <name type="scientific">Pseudolysinimonas yzui</name>
    <dbReference type="NCBI Taxonomy" id="2708254"/>
    <lineage>
        <taxon>Bacteria</taxon>
        <taxon>Bacillati</taxon>
        <taxon>Actinomycetota</taxon>
        <taxon>Actinomycetes</taxon>
        <taxon>Micrococcales</taxon>
        <taxon>Microbacteriaceae</taxon>
        <taxon>Pseudolysinimonas</taxon>
    </lineage>
</organism>
<dbReference type="EMBL" id="BNAI01000003">
    <property type="protein sequence ID" value="GHF17474.1"/>
    <property type="molecule type" value="Genomic_DNA"/>
</dbReference>
<gene>
    <name evidence="2" type="ORF">GCM10011600_17810</name>
</gene>
<accession>A0A8J3GR11</accession>
<reference evidence="2" key="1">
    <citation type="journal article" date="2014" name="Int. J. Syst. Evol. Microbiol.">
        <title>Complete genome sequence of Corynebacterium casei LMG S-19264T (=DSM 44701T), isolated from a smear-ripened cheese.</title>
        <authorList>
            <consortium name="US DOE Joint Genome Institute (JGI-PGF)"/>
            <person name="Walter F."/>
            <person name="Albersmeier A."/>
            <person name="Kalinowski J."/>
            <person name="Ruckert C."/>
        </authorList>
    </citation>
    <scope>NUCLEOTIDE SEQUENCE</scope>
    <source>
        <strain evidence="2">CGMCC 1.16548</strain>
    </source>
</reference>
<dbReference type="RefSeq" id="WP_191283138.1">
    <property type="nucleotide sequence ID" value="NZ_BNAI01000003.1"/>
</dbReference>
<dbReference type="Proteomes" id="UP000617531">
    <property type="component" value="Unassembled WGS sequence"/>
</dbReference>
<reference evidence="2" key="2">
    <citation type="submission" date="2020-09" db="EMBL/GenBank/DDBJ databases">
        <authorList>
            <person name="Sun Q."/>
            <person name="Zhou Y."/>
        </authorList>
    </citation>
    <scope>NUCLEOTIDE SEQUENCE</scope>
    <source>
        <strain evidence="2">CGMCC 1.16548</strain>
    </source>
</reference>
<comment type="caution">
    <text evidence="2">The sequence shown here is derived from an EMBL/GenBank/DDBJ whole genome shotgun (WGS) entry which is preliminary data.</text>
</comment>
<proteinExistence type="predicted"/>
<protein>
    <submittedName>
        <fullName evidence="2">Uncharacterized protein</fullName>
    </submittedName>
</protein>
<sequence length="178" mass="19746">MDWWNDIVDWLASDQGWRILSGAIIPFVAIVLAGIIGAAVGRAGVHRLVDQRDFETRVAAVASLVTAGQNAVRWHSQGPDAREHAQQVATEAHVAVRLLPVPGADLAADWAAHQLEAMRVNSVNFSLAADDTLAEYQNRLVDWLRHPRKAKRLFSSDLDRWDYDNIPIDELQKPAPTT</sequence>
<evidence type="ECO:0000313" key="3">
    <source>
        <dbReference type="Proteomes" id="UP000617531"/>
    </source>
</evidence>
<dbReference type="AlphaFoldDB" id="A0A8J3GR11"/>
<keyword evidence="1" id="KW-0472">Membrane</keyword>
<evidence type="ECO:0000313" key="2">
    <source>
        <dbReference type="EMBL" id="GHF17474.1"/>
    </source>
</evidence>